<dbReference type="AlphaFoldDB" id="A0A5B9E4R1"/>
<gene>
    <name evidence="6" type="ORF">CS053_17255</name>
</gene>
<dbReference type="PANTHER" id="PTHR43798:SF27">
    <property type="entry name" value="HYDROLASE ALPHA_BETA HYDROLASE FOLD FAMILY"/>
    <property type="match status" value="1"/>
</dbReference>
<comment type="similarity">
    <text evidence="1">Belongs to the peptidase S33 family.</text>
</comment>
<evidence type="ECO:0000256" key="3">
    <source>
        <dbReference type="SAM" id="MobiDB-lite"/>
    </source>
</evidence>
<organism evidence="6 7">
    <name type="scientific">Rhodanobacter glycinis</name>
    <dbReference type="NCBI Taxonomy" id="582702"/>
    <lineage>
        <taxon>Bacteria</taxon>
        <taxon>Pseudomonadati</taxon>
        <taxon>Pseudomonadota</taxon>
        <taxon>Gammaproteobacteria</taxon>
        <taxon>Lysobacterales</taxon>
        <taxon>Rhodanobacteraceae</taxon>
        <taxon>Rhodanobacter</taxon>
    </lineage>
</organism>
<keyword evidence="4" id="KW-0812">Transmembrane</keyword>
<dbReference type="Gene3D" id="3.40.50.1820">
    <property type="entry name" value="alpha/beta hydrolase"/>
    <property type="match status" value="1"/>
</dbReference>
<name>A0A5B9E4R1_9GAMM</name>
<dbReference type="EMBL" id="CP042807">
    <property type="protein sequence ID" value="QEE26055.1"/>
    <property type="molecule type" value="Genomic_DNA"/>
</dbReference>
<reference evidence="6 7" key="1">
    <citation type="submission" date="2019-08" db="EMBL/GenBank/DDBJ databases">
        <title>Complete genome sequence of Rhodanobacter glycinis strain T01E-68 isolated from tomato root.</title>
        <authorList>
            <person name="Weon H.-Y."/>
            <person name="Lee S.A."/>
        </authorList>
    </citation>
    <scope>NUCLEOTIDE SEQUENCE [LARGE SCALE GENOMIC DNA]</scope>
    <source>
        <strain evidence="6 7">T01E-68</strain>
    </source>
</reference>
<dbReference type="InterPro" id="IPR029058">
    <property type="entry name" value="AB_hydrolase_fold"/>
</dbReference>
<keyword evidence="2 6" id="KW-0378">Hydrolase</keyword>
<dbReference type="SUPFAM" id="SSF53474">
    <property type="entry name" value="alpha/beta-Hydrolases"/>
    <property type="match status" value="1"/>
</dbReference>
<dbReference type="InterPro" id="IPR002410">
    <property type="entry name" value="Peptidase_S33"/>
</dbReference>
<evidence type="ECO:0000256" key="2">
    <source>
        <dbReference type="ARBA" id="ARBA00022801"/>
    </source>
</evidence>
<dbReference type="InterPro" id="IPR050266">
    <property type="entry name" value="AB_hydrolase_sf"/>
</dbReference>
<feature type="region of interest" description="Disordered" evidence="3">
    <location>
        <begin position="34"/>
        <end position="56"/>
    </location>
</feature>
<evidence type="ECO:0000259" key="5">
    <source>
        <dbReference type="Pfam" id="PF00561"/>
    </source>
</evidence>
<keyword evidence="4" id="KW-0472">Membrane</keyword>
<dbReference type="PRINTS" id="PR00793">
    <property type="entry name" value="PROAMNOPTASE"/>
</dbReference>
<evidence type="ECO:0000256" key="1">
    <source>
        <dbReference type="ARBA" id="ARBA00010088"/>
    </source>
</evidence>
<accession>A0A5B9E4R1</accession>
<proteinExistence type="inferred from homology"/>
<dbReference type="GO" id="GO:0008233">
    <property type="term" value="F:peptidase activity"/>
    <property type="evidence" value="ECO:0007669"/>
    <property type="project" value="InterPro"/>
</dbReference>
<protein>
    <submittedName>
        <fullName evidence="6">Alpha/beta hydrolase</fullName>
    </submittedName>
</protein>
<feature type="domain" description="AB hydrolase-1" evidence="5">
    <location>
        <begin position="122"/>
        <end position="483"/>
    </location>
</feature>
<evidence type="ECO:0000313" key="7">
    <source>
        <dbReference type="Proteomes" id="UP000321807"/>
    </source>
</evidence>
<dbReference type="KEGG" id="rgl:CS053_17255"/>
<dbReference type="GO" id="GO:0006508">
    <property type="term" value="P:proteolysis"/>
    <property type="evidence" value="ECO:0007669"/>
    <property type="project" value="InterPro"/>
</dbReference>
<dbReference type="Pfam" id="PF00561">
    <property type="entry name" value="Abhydrolase_1"/>
    <property type="match status" value="1"/>
</dbReference>
<evidence type="ECO:0000256" key="4">
    <source>
        <dbReference type="SAM" id="Phobius"/>
    </source>
</evidence>
<keyword evidence="4" id="KW-1133">Transmembrane helix</keyword>
<evidence type="ECO:0000313" key="6">
    <source>
        <dbReference type="EMBL" id="QEE26055.1"/>
    </source>
</evidence>
<dbReference type="InterPro" id="IPR000073">
    <property type="entry name" value="AB_hydrolase_1"/>
</dbReference>
<dbReference type="GO" id="GO:0016020">
    <property type="term" value="C:membrane"/>
    <property type="evidence" value="ECO:0007669"/>
    <property type="project" value="TreeGrafter"/>
</dbReference>
<feature type="transmembrane region" description="Helical" evidence="4">
    <location>
        <begin position="7"/>
        <end position="26"/>
    </location>
</feature>
<dbReference type="Proteomes" id="UP000321807">
    <property type="component" value="Chromosome"/>
</dbReference>
<sequence>MSMSGRNVLRIVVVVAAVGWFGWRYIHSHEKPPAQADTASAPAVAASAPAKPLPPAKPKTWKVGSLTLHDCELGRPGSGITKEAWCTTFKVPENRADPHSRTIGLKLALVRSDAAVADKDMVVLLAGGPGEAATASWQMVAPAFDGVLKHHDVVLLDQRGTGGSNPLSCTSTDNGGDDTRVAGPDLDQLRKEVQSCLAEVSKRADPRYYTTTVAVQDLEDVRKALGSPAFDLVGVSYGTRMAQQYLMHHPDAVRSVVLDSPVPNQTVLGEDFAANLEHALKLDFAQCTANPACKKRFGDPMQTLYQLRDALRANPHTVSFRDPQTWATVTRPLNEYALAGVVRMFAYTAETAALLPLSIDAAAHGDVAPLLGQAKLLSGDLSGDMNNGMSMSVICSEDADLLKPRPEDANTILGNHLIDAIKAECSVWPHGTRPADFHAPLKSDKPILILDGERDPVTPPAYGKTILAGLGNARQLLFKGQGHGELGRGCMPKLLTQFIDKADPKGLDASCLDRLGPTPTFIDFNGATP</sequence>
<dbReference type="PANTHER" id="PTHR43798">
    <property type="entry name" value="MONOACYLGLYCEROL LIPASE"/>
    <property type="match status" value="1"/>
</dbReference>
<feature type="compositionally biased region" description="Low complexity" evidence="3">
    <location>
        <begin position="34"/>
        <end position="50"/>
    </location>
</feature>
<dbReference type="RefSeq" id="WP_147628325.1">
    <property type="nucleotide sequence ID" value="NZ_CP042807.1"/>
</dbReference>